<comment type="caution">
    <text evidence="2">The sequence shown here is derived from an EMBL/GenBank/DDBJ whole genome shotgun (WGS) entry which is preliminary data.</text>
</comment>
<sequence length="103" mass="11501">MSPLLSWVSVTSLGSSTSALCTSARLQCPEGFHNIADRCIQFLTEPGSWHEMKDKCFNVGARMAKVDSDNFMYHLVNFIKGNKLDGHTYWIGASDEGHEGDFR</sequence>
<keyword evidence="2" id="KW-0430">Lectin</keyword>
<dbReference type="InterPro" id="IPR016186">
    <property type="entry name" value="C-type_lectin-like/link_sf"/>
</dbReference>
<evidence type="ECO:0000313" key="2">
    <source>
        <dbReference type="EMBL" id="ROT70232.1"/>
    </source>
</evidence>
<reference evidence="2 3" key="2">
    <citation type="submission" date="2019-01" db="EMBL/GenBank/DDBJ databases">
        <title>The decoding of complex shrimp genome reveals the adaptation for benthos swimmer, frequently molting mechanism and breeding impact on genome.</title>
        <authorList>
            <person name="Sun Y."/>
            <person name="Gao Y."/>
            <person name="Yu Y."/>
        </authorList>
    </citation>
    <scope>NUCLEOTIDE SEQUENCE [LARGE SCALE GENOMIC DNA]</scope>
    <source>
        <tissue evidence="2">Muscle</tissue>
    </source>
</reference>
<protein>
    <submittedName>
        <fullName evidence="2">C-type lectin</fullName>
    </submittedName>
</protein>
<feature type="chain" id="PRO_5019304732" evidence="1">
    <location>
        <begin position="20"/>
        <end position="103"/>
    </location>
</feature>
<dbReference type="Gene3D" id="3.10.100.10">
    <property type="entry name" value="Mannose-Binding Protein A, subunit A"/>
    <property type="match status" value="1"/>
</dbReference>
<evidence type="ECO:0000256" key="1">
    <source>
        <dbReference type="SAM" id="SignalP"/>
    </source>
</evidence>
<dbReference type="CDD" id="cd00037">
    <property type="entry name" value="CLECT"/>
    <property type="match status" value="1"/>
</dbReference>
<keyword evidence="1" id="KW-0732">Signal</keyword>
<feature type="signal peptide" evidence="1">
    <location>
        <begin position="1"/>
        <end position="19"/>
    </location>
</feature>
<dbReference type="InterPro" id="IPR016187">
    <property type="entry name" value="CTDL_fold"/>
</dbReference>
<reference evidence="2 3" key="1">
    <citation type="submission" date="2018-04" db="EMBL/GenBank/DDBJ databases">
        <authorList>
            <person name="Zhang X."/>
            <person name="Yuan J."/>
            <person name="Li F."/>
            <person name="Xiang J."/>
        </authorList>
    </citation>
    <scope>NUCLEOTIDE SEQUENCE [LARGE SCALE GENOMIC DNA]</scope>
    <source>
        <tissue evidence="2">Muscle</tissue>
    </source>
</reference>
<dbReference type="EMBL" id="QCYY01002449">
    <property type="protein sequence ID" value="ROT70232.1"/>
    <property type="molecule type" value="Genomic_DNA"/>
</dbReference>
<dbReference type="OrthoDB" id="2142683at2759"/>
<organism evidence="2 3">
    <name type="scientific">Penaeus vannamei</name>
    <name type="common">Whiteleg shrimp</name>
    <name type="synonym">Litopenaeus vannamei</name>
    <dbReference type="NCBI Taxonomy" id="6689"/>
    <lineage>
        <taxon>Eukaryota</taxon>
        <taxon>Metazoa</taxon>
        <taxon>Ecdysozoa</taxon>
        <taxon>Arthropoda</taxon>
        <taxon>Crustacea</taxon>
        <taxon>Multicrustacea</taxon>
        <taxon>Malacostraca</taxon>
        <taxon>Eumalacostraca</taxon>
        <taxon>Eucarida</taxon>
        <taxon>Decapoda</taxon>
        <taxon>Dendrobranchiata</taxon>
        <taxon>Penaeoidea</taxon>
        <taxon>Penaeidae</taxon>
        <taxon>Penaeus</taxon>
    </lineage>
</organism>
<keyword evidence="3" id="KW-1185">Reference proteome</keyword>
<dbReference type="SUPFAM" id="SSF56436">
    <property type="entry name" value="C-type lectin-like"/>
    <property type="match status" value="1"/>
</dbReference>
<name>A0A423T137_PENVA</name>
<dbReference type="GO" id="GO:0030246">
    <property type="term" value="F:carbohydrate binding"/>
    <property type="evidence" value="ECO:0007669"/>
    <property type="project" value="UniProtKB-KW"/>
</dbReference>
<dbReference type="AlphaFoldDB" id="A0A423T137"/>
<evidence type="ECO:0000313" key="3">
    <source>
        <dbReference type="Proteomes" id="UP000283509"/>
    </source>
</evidence>
<accession>A0A423T137</accession>
<proteinExistence type="predicted"/>
<dbReference type="Proteomes" id="UP000283509">
    <property type="component" value="Unassembled WGS sequence"/>
</dbReference>
<gene>
    <name evidence="2" type="ORF">C7M84_011514</name>
</gene>